<dbReference type="Proteomes" id="UP000253941">
    <property type="component" value="Unassembled WGS sequence"/>
</dbReference>
<keyword evidence="2" id="KW-1185">Reference proteome</keyword>
<dbReference type="RefSeq" id="WP_114583842.1">
    <property type="nucleotide sequence ID" value="NZ_QPMH01000034.1"/>
</dbReference>
<organism evidence="1 2">
    <name type="scientific">Ferruginivarius sediminum</name>
    <dbReference type="NCBI Taxonomy" id="2661937"/>
    <lineage>
        <taxon>Bacteria</taxon>
        <taxon>Pseudomonadati</taxon>
        <taxon>Pseudomonadota</taxon>
        <taxon>Alphaproteobacteria</taxon>
        <taxon>Rhodospirillales</taxon>
        <taxon>Rhodospirillaceae</taxon>
        <taxon>Ferruginivarius</taxon>
    </lineage>
</organism>
<name>A0A369T4R7_9PROT</name>
<gene>
    <name evidence="1" type="ORF">DRB17_19185</name>
</gene>
<protein>
    <submittedName>
        <fullName evidence="1">Uncharacterized protein</fullName>
    </submittedName>
</protein>
<evidence type="ECO:0000313" key="2">
    <source>
        <dbReference type="Proteomes" id="UP000253941"/>
    </source>
</evidence>
<accession>A0A369T4R7</accession>
<comment type="caution">
    <text evidence="1">The sequence shown here is derived from an EMBL/GenBank/DDBJ whole genome shotgun (WGS) entry which is preliminary data.</text>
</comment>
<evidence type="ECO:0000313" key="1">
    <source>
        <dbReference type="EMBL" id="RDD60238.1"/>
    </source>
</evidence>
<dbReference type="AlphaFoldDB" id="A0A369T4R7"/>
<dbReference type="EMBL" id="QPMH01000034">
    <property type="protein sequence ID" value="RDD60238.1"/>
    <property type="molecule type" value="Genomic_DNA"/>
</dbReference>
<reference evidence="1 2" key="1">
    <citation type="submission" date="2018-07" db="EMBL/GenBank/DDBJ databases">
        <title>Venubactetium sediminum gen. nov., sp. nov., isolated from a marine solar saltern.</title>
        <authorList>
            <person name="Wang S."/>
        </authorList>
    </citation>
    <scope>NUCLEOTIDE SEQUENCE [LARGE SCALE GENOMIC DNA]</scope>
    <source>
        <strain evidence="1 2">WD2A32</strain>
    </source>
</reference>
<proteinExistence type="predicted"/>
<sequence>MNLLAIRKNRDSKDAPAGGQPAAQPEASVRIDSGVYALSALDRRKLVIDDYRGDLIARQRFHFSFLLPIDGETVEVPTSGVVLAIKDGRLYARYLAPQPYYQRLMRKAIDSLPLAGA</sequence>